<dbReference type="PANTHER" id="PTHR37827">
    <property type="entry name" value="TUDOR DOMAIN-CONTAINING PROTEIN"/>
    <property type="match status" value="1"/>
</dbReference>
<evidence type="ECO:0000313" key="2">
    <source>
        <dbReference type="EMBL" id="KAF2664228.1"/>
    </source>
</evidence>
<gene>
    <name evidence="2" type="ORF">BT63DRAFT_429751</name>
</gene>
<organism evidence="2 3">
    <name type="scientific">Microthyrium microscopicum</name>
    <dbReference type="NCBI Taxonomy" id="703497"/>
    <lineage>
        <taxon>Eukaryota</taxon>
        <taxon>Fungi</taxon>
        <taxon>Dikarya</taxon>
        <taxon>Ascomycota</taxon>
        <taxon>Pezizomycotina</taxon>
        <taxon>Dothideomycetes</taxon>
        <taxon>Dothideomycetes incertae sedis</taxon>
        <taxon>Microthyriales</taxon>
        <taxon>Microthyriaceae</taxon>
        <taxon>Microthyrium</taxon>
    </lineage>
</organism>
<proteinExistence type="predicted"/>
<sequence length="249" mass="28391">MSNNQDNLAVFRDCISEVIVSWTQRDDEKKKKTKRKKRSSKLNPTPVTSQVSSDNSTEDLADFIEYIAIETFSSLPANLRTLTYSTTLTNPTLTTPYLSTHLTADSPTIDALTNTLPAYLTDTLTTYALPTANDLLVSVIPAYIRAVAAPPPTWANTRASACELCDRDWVPLTYHHLIPRSVHGIAKRWHEEWELNKVAWLCWACHGCVHRVASNEELAREWHTVERLKEREDIRRFVGWVGGVRWKKK</sequence>
<feature type="compositionally biased region" description="Basic residues" evidence="1">
    <location>
        <begin position="31"/>
        <end position="40"/>
    </location>
</feature>
<feature type="compositionally biased region" description="Polar residues" evidence="1">
    <location>
        <begin position="42"/>
        <end position="54"/>
    </location>
</feature>
<reference evidence="2" key="1">
    <citation type="journal article" date="2020" name="Stud. Mycol.">
        <title>101 Dothideomycetes genomes: a test case for predicting lifestyles and emergence of pathogens.</title>
        <authorList>
            <person name="Haridas S."/>
            <person name="Albert R."/>
            <person name="Binder M."/>
            <person name="Bloem J."/>
            <person name="Labutti K."/>
            <person name="Salamov A."/>
            <person name="Andreopoulos B."/>
            <person name="Baker S."/>
            <person name="Barry K."/>
            <person name="Bills G."/>
            <person name="Bluhm B."/>
            <person name="Cannon C."/>
            <person name="Castanera R."/>
            <person name="Culley D."/>
            <person name="Daum C."/>
            <person name="Ezra D."/>
            <person name="Gonzalez J."/>
            <person name="Henrissat B."/>
            <person name="Kuo A."/>
            <person name="Liang C."/>
            <person name="Lipzen A."/>
            <person name="Lutzoni F."/>
            <person name="Magnuson J."/>
            <person name="Mondo S."/>
            <person name="Nolan M."/>
            <person name="Ohm R."/>
            <person name="Pangilinan J."/>
            <person name="Park H.-J."/>
            <person name="Ramirez L."/>
            <person name="Alfaro M."/>
            <person name="Sun H."/>
            <person name="Tritt A."/>
            <person name="Yoshinaga Y."/>
            <person name="Zwiers L.-H."/>
            <person name="Turgeon B."/>
            <person name="Goodwin S."/>
            <person name="Spatafora J."/>
            <person name="Crous P."/>
            <person name="Grigoriev I."/>
        </authorList>
    </citation>
    <scope>NUCLEOTIDE SEQUENCE</scope>
    <source>
        <strain evidence="2">CBS 115976</strain>
    </source>
</reference>
<accession>A0A6A6TZE1</accession>
<dbReference type="PANTHER" id="PTHR37827:SF1">
    <property type="entry name" value="HNH DOMAIN-CONTAINING PROTEIN"/>
    <property type="match status" value="1"/>
</dbReference>
<protein>
    <recommendedName>
        <fullName evidence="4">HNH domain-containing protein</fullName>
    </recommendedName>
</protein>
<dbReference type="OrthoDB" id="4850648at2759"/>
<feature type="region of interest" description="Disordered" evidence="1">
    <location>
        <begin position="25"/>
        <end position="54"/>
    </location>
</feature>
<dbReference type="AlphaFoldDB" id="A0A6A6TZE1"/>
<dbReference type="EMBL" id="MU004243">
    <property type="protein sequence ID" value="KAF2664228.1"/>
    <property type="molecule type" value="Genomic_DNA"/>
</dbReference>
<keyword evidence="3" id="KW-1185">Reference proteome</keyword>
<evidence type="ECO:0000256" key="1">
    <source>
        <dbReference type="SAM" id="MobiDB-lite"/>
    </source>
</evidence>
<dbReference type="Proteomes" id="UP000799302">
    <property type="component" value="Unassembled WGS sequence"/>
</dbReference>
<name>A0A6A6TZE1_9PEZI</name>
<evidence type="ECO:0008006" key="4">
    <source>
        <dbReference type="Google" id="ProtNLM"/>
    </source>
</evidence>
<evidence type="ECO:0000313" key="3">
    <source>
        <dbReference type="Proteomes" id="UP000799302"/>
    </source>
</evidence>